<evidence type="ECO:0000256" key="6">
    <source>
        <dbReference type="PIRNR" id="PIRNR001084"/>
    </source>
</evidence>
<evidence type="ECO:0000313" key="12">
    <source>
        <dbReference type="Proteomes" id="UP000000628"/>
    </source>
</evidence>
<dbReference type="Gene3D" id="3.40.50.880">
    <property type="match status" value="1"/>
</dbReference>
<dbReference type="EMBL" id="CP001706">
    <property type="protein sequence ID" value="ACV07983.1"/>
    <property type="molecule type" value="Genomic_DNA"/>
</dbReference>
<dbReference type="HOGENOM" id="CLU_012430_1_1_11"/>
<gene>
    <name evidence="11" type="ordered locus">Jden_0311</name>
</gene>
<evidence type="ECO:0000313" key="11">
    <source>
        <dbReference type="EMBL" id="ACV07983.1"/>
    </source>
</evidence>
<dbReference type="KEGG" id="jde:Jden_0311"/>
<dbReference type="CDD" id="cd03143">
    <property type="entry name" value="A4_beta-galactosidase_middle_domain"/>
    <property type="match status" value="1"/>
</dbReference>
<dbReference type="InterPro" id="IPR013738">
    <property type="entry name" value="Beta_galactosidase_Trimer"/>
</dbReference>
<dbReference type="PANTHER" id="PTHR36447">
    <property type="entry name" value="BETA-GALACTOSIDASE GANA"/>
    <property type="match status" value="1"/>
</dbReference>
<evidence type="ECO:0000259" key="9">
    <source>
        <dbReference type="Pfam" id="PF02449"/>
    </source>
</evidence>
<feature type="binding site" evidence="8">
    <location>
        <position position="325"/>
    </location>
    <ligand>
        <name>substrate</name>
    </ligand>
</feature>
<feature type="binding site" evidence="8">
    <location>
        <position position="122"/>
    </location>
    <ligand>
        <name>substrate</name>
    </ligand>
</feature>
<keyword evidence="12" id="KW-1185">Reference proteome</keyword>
<dbReference type="OrthoDB" id="9800974at2"/>
<dbReference type="InterPro" id="IPR013529">
    <property type="entry name" value="Glyco_hydro_42_N"/>
</dbReference>
<dbReference type="GO" id="GO:0009341">
    <property type="term" value="C:beta-galactosidase complex"/>
    <property type="evidence" value="ECO:0007669"/>
    <property type="project" value="InterPro"/>
</dbReference>
<dbReference type="RefSeq" id="WP_015770612.1">
    <property type="nucleotide sequence ID" value="NC_013174.1"/>
</dbReference>
<comment type="similarity">
    <text evidence="2 6">Belongs to the glycosyl hydrolase 42 family.</text>
</comment>
<evidence type="ECO:0000256" key="4">
    <source>
        <dbReference type="ARBA" id="ARBA00022801"/>
    </source>
</evidence>
<feature type="binding site" evidence="8">
    <location>
        <position position="160"/>
    </location>
    <ligand>
        <name>substrate</name>
    </ligand>
</feature>
<organism evidence="11 12">
    <name type="scientific">Jonesia denitrificans (strain ATCC 14870 / DSM 20603 / BCRC 15368 / CIP 55.134 / JCM 11481 / NBRC 15587 / NCTC 10816 / Prevot 55134)</name>
    <name type="common">Listeria denitrificans</name>
    <dbReference type="NCBI Taxonomy" id="471856"/>
    <lineage>
        <taxon>Bacteria</taxon>
        <taxon>Bacillati</taxon>
        <taxon>Actinomycetota</taxon>
        <taxon>Actinomycetes</taxon>
        <taxon>Micrococcales</taxon>
        <taxon>Jonesiaceae</taxon>
        <taxon>Jonesia</taxon>
    </lineage>
</organism>
<dbReference type="InterPro" id="IPR003476">
    <property type="entry name" value="Glyco_hydro_42"/>
</dbReference>
<keyword evidence="5 6" id="KW-0326">Glycosidase</keyword>
<reference evidence="11 12" key="1">
    <citation type="journal article" date="2009" name="Stand. Genomic Sci.">
        <title>Complete genome sequence of Jonesia denitrificans type strain (Prevot 55134).</title>
        <authorList>
            <person name="Pukall R."/>
            <person name="Gehrich-Schroter G."/>
            <person name="Lapidus A."/>
            <person name="Nolan M."/>
            <person name="Glavina Del Rio T."/>
            <person name="Lucas S."/>
            <person name="Chen F."/>
            <person name="Tice H."/>
            <person name="Pitluck S."/>
            <person name="Cheng J.F."/>
            <person name="Copeland A."/>
            <person name="Saunders E."/>
            <person name="Brettin T."/>
            <person name="Detter J.C."/>
            <person name="Bruce D."/>
            <person name="Goodwin L."/>
            <person name="Pati A."/>
            <person name="Ivanova N."/>
            <person name="Mavromatis K."/>
            <person name="Ovchinnikova G."/>
            <person name="Chen A."/>
            <person name="Palaniappan K."/>
            <person name="Land M."/>
            <person name="Hauser L."/>
            <person name="Chang Y.J."/>
            <person name="Jeffries C.D."/>
            <person name="Chain P."/>
            <person name="Goker M."/>
            <person name="Bristow J."/>
            <person name="Eisen J.A."/>
            <person name="Markowitz V."/>
            <person name="Hugenholtz P."/>
            <person name="Kyrpides N.C."/>
            <person name="Klenk H.P."/>
            <person name="Han C."/>
        </authorList>
    </citation>
    <scope>NUCLEOTIDE SEQUENCE [LARGE SCALE GENOMIC DNA]</scope>
    <source>
        <strain evidence="12">ATCC 14870 / DSM 20603 / BCRC 15368 / CIP 55.134 / JCM 11481 / NBRC 15587 / NCTC 10816 / Prevot 55134</strain>
    </source>
</reference>
<keyword evidence="4 6" id="KW-0378">Hydrolase</keyword>
<dbReference type="PANTHER" id="PTHR36447:SF1">
    <property type="entry name" value="BETA-GALACTOSIDASE GANA"/>
    <property type="match status" value="1"/>
</dbReference>
<dbReference type="GO" id="GO:0005975">
    <property type="term" value="P:carbohydrate metabolic process"/>
    <property type="evidence" value="ECO:0007669"/>
    <property type="project" value="InterPro"/>
</dbReference>
<dbReference type="EC" id="3.2.1.23" evidence="3 6"/>
<evidence type="ECO:0000256" key="5">
    <source>
        <dbReference type="ARBA" id="ARBA00023295"/>
    </source>
</evidence>
<sequence>MRFDPQFQPRDYGLRGLEAVTYGGDYNPEQWPRHVWREDVRLMREAGVNLVSIGIWSWALLEPEPGRFDFEWLDELIELLWANEIHVDLATPTAAPPAWFYANNPDARVVTRDGTVLTNASRGMASPSAPAYRQACASITEALAKRYGDHPAVALWHVHNEYGAPVSDSYDEYSVAAWRVWLQRRYTTLDAVNEAWGTTFWGQTYTQWEHIPAPAVSATVTNPSMRLDYQRFTSDALLECFIAERDIIRQYSTAPVTTNFMASSCPAMDLWAWAQECDVISNDHYLTASDPNNHITLAMDADLTRSLARGLPWILMEHSTSAVNWQERNVAKAPGEMTRNALSHLGRGANGIMFFQWRAARFGAEKFHSAMIPHGGTNTRVFREVCSLGATLGDLTSQGITASTTRAQVAILWDWESMWAQDLEWRPSVDVDHRERTVAFYQQLFHDRFTVDFVHPEAALDQYALVIAPASYLLTDAAAANIDAYVRGGGRFVASFFTGVVDDNDTVRHGGLAAALAPVLGVTVEEFLPLRAGETLTVHGDQLAPGLTLTGDVWADDLVLDGAKDVASYVDGPAPGGPAITRHEYGQGVAWYVSTRLCGDSLRAVLDAVYKDAGLTPERDVPHGLEIVVRTSDTGATFVTAMNHTDTDAGFPPVGGHGTLQGVDLRGGRIVTPPVVARTHTTPTPTDAPVAVSTVSDTIMVPARGSVVVVK</sequence>
<evidence type="ECO:0000256" key="7">
    <source>
        <dbReference type="PIRSR" id="PIRSR001084-1"/>
    </source>
</evidence>
<evidence type="ECO:0000256" key="8">
    <source>
        <dbReference type="PIRSR" id="PIRSR001084-2"/>
    </source>
</evidence>
<dbReference type="GO" id="GO:0004565">
    <property type="term" value="F:beta-galactosidase activity"/>
    <property type="evidence" value="ECO:0007669"/>
    <property type="project" value="UniProtKB-EC"/>
</dbReference>
<feature type="domain" description="Glycoside hydrolase family 42 N-terminal" evidence="9">
    <location>
        <begin position="25"/>
        <end position="392"/>
    </location>
</feature>
<dbReference type="STRING" id="471856.Jden_0311"/>
<protein>
    <recommendedName>
        <fullName evidence="3 6">Beta-galactosidase</fullName>
        <shortName evidence="6">Beta-gal</shortName>
        <ecNumber evidence="3 6">3.2.1.23</ecNumber>
    </recommendedName>
</protein>
<evidence type="ECO:0000256" key="3">
    <source>
        <dbReference type="ARBA" id="ARBA00012756"/>
    </source>
</evidence>
<dbReference type="Proteomes" id="UP000000628">
    <property type="component" value="Chromosome"/>
</dbReference>
<evidence type="ECO:0000256" key="2">
    <source>
        <dbReference type="ARBA" id="ARBA00005940"/>
    </source>
</evidence>
<evidence type="ECO:0000259" key="10">
    <source>
        <dbReference type="Pfam" id="PF08532"/>
    </source>
</evidence>
<dbReference type="AlphaFoldDB" id="C7QZ75"/>
<accession>C7QZ75</accession>
<feature type="active site" description="Nucleophile" evidence="7">
    <location>
        <position position="317"/>
    </location>
</feature>
<comment type="catalytic activity">
    <reaction evidence="1 6">
        <text>Hydrolysis of terminal non-reducing beta-D-galactose residues in beta-D-galactosides.</text>
        <dbReference type="EC" id="3.2.1.23"/>
    </reaction>
</comment>
<dbReference type="SUPFAM" id="SSF51445">
    <property type="entry name" value="(Trans)glycosidases"/>
    <property type="match status" value="1"/>
</dbReference>
<dbReference type="InterPro" id="IPR017853">
    <property type="entry name" value="GH"/>
</dbReference>
<dbReference type="Gene3D" id="3.20.20.80">
    <property type="entry name" value="Glycosidases"/>
    <property type="match status" value="1"/>
</dbReference>
<dbReference type="InterPro" id="IPR029062">
    <property type="entry name" value="Class_I_gatase-like"/>
</dbReference>
<feature type="domain" description="Beta-galactosidase trimerisation" evidence="10">
    <location>
        <begin position="407"/>
        <end position="615"/>
    </location>
</feature>
<dbReference type="PIRSF" id="PIRSF001084">
    <property type="entry name" value="B-galactosidase"/>
    <property type="match status" value="1"/>
</dbReference>
<dbReference type="Pfam" id="PF08532">
    <property type="entry name" value="Glyco_hydro_42M"/>
    <property type="match status" value="1"/>
</dbReference>
<feature type="active site" description="Proton donor" evidence="7">
    <location>
        <position position="161"/>
    </location>
</feature>
<dbReference type="CAZy" id="GH42">
    <property type="family name" value="Glycoside Hydrolase Family 42"/>
</dbReference>
<dbReference type="Pfam" id="PF02449">
    <property type="entry name" value="Glyco_hydro_42"/>
    <property type="match status" value="1"/>
</dbReference>
<dbReference type="SUPFAM" id="SSF52317">
    <property type="entry name" value="Class I glutamine amidotransferase-like"/>
    <property type="match status" value="1"/>
</dbReference>
<evidence type="ECO:0000256" key="1">
    <source>
        <dbReference type="ARBA" id="ARBA00001412"/>
    </source>
</evidence>
<name>C7QZ75_JONDD</name>
<dbReference type="eggNOG" id="COG1874">
    <property type="taxonomic scope" value="Bacteria"/>
</dbReference>
<proteinExistence type="inferred from homology"/>